<keyword evidence="1" id="KW-0812">Transmembrane</keyword>
<accession>A0A8J3QP91</accession>
<protein>
    <submittedName>
        <fullName evidence="2">Uncharacterized protein</fullName>
    </submittedName>
</protein>
<keyword evidence="1" id="KW-1133">Transmembrane helix</keyword>
<keyword evidence="1" id="KW-0472">Membrane</keyword>
<dbReference type="Proteomes" id="UP000642748">
    <property type="component" value="Unassembled WGS sequence"/>
</dbReference>
<feature type="transmembrane region" description="Helical" evidence="1">
    <location>
        <begin position="12"/>
        <end position="32"/>
    </location>
</feature>
<evidence type="ECO:0000256" key="1">
    <source>
        <dbReference type="SAM" id="Phobius"/>
    </source>
</evidence>
<evidence type="ECO:0000313" key="3">
    <source>
        <dbReference type="Proteomes" id="UP000642748"/>
    </source>
</evidence>
<evidence type="ECO:0000313" key="2">
    <source>
        <dbReference type="EMBL" id="GIH13237.1"/>
    </source>
</evidence>
<name>A0A8J3QP91_9ACTN</name>
<feature type="transmembrane region" description="Helical" evidence="1">
    <location>
        <begin position="163"/>
        <end position="192"/>
    </location>
</feature>
<proteinExistence type="predicted"/>
<feature type="transmembrane region" description="Helical" evidence="1">
    <location>
        <begin position="64"/>
        <end position="86"/>
    </location>
</feature>
<dbReference type="AlphaFoldDB" id="A0A8J3QP91"/>
<organism evidence="2 3">
    <name type="scientific">Rugosimonospora africana</name>
    <dbReference type="NCBI Taxonomy" id="556532"/>
    <lineage>
        <taxon>Bacteria</taxon>
        <taxon>Bacillati</taxon>
        <taxon>Actinomycetota</taxon>
        <taxon>Actinomycetes</taxon>
        <taxon>Micromonosporales</taxon>
        <taxon>Micromonosporaceae</taxon>
        <taxon>Rugosimonospora</taxon>
    </lineage>
</organism>
<sequence>MVAWSAEWRTVIQMPIVWLLPPAVAGLAYALVPFNASISEFMNPYDRDTAREIVDTFHADALNVYTAGFGCGQFLSLLFGAGLVLLDRRPARLRASGRSAVDPTSAMPAKLLTAVVVGIALALVDLAVTLPAAAPRARHLWDTYGFGYVADPNLLHDPAVRSAVILGVAGFPLWAAMGVGLGALAGGWAALVRFLGGGAIVTTCVFYGTAGLGGSIWATMGIALVPPPVLPPSTVLSLAATVGSPYRWPTAVSGTLGAVLYAVLFYGAGRAVLRRRFVRERAGSAPA</sequence>
<gene>
    <name evidence="2" type="ORF">Raf01_14090</name>
</gene>
<reference evidence="2" key="1">
    <citation type="submission" date="2021-01" db="EMBL/GenBank/DDBJ databases">
        <title>Whole genome shotgun sequence of Rugosimonospora africana NBRC 104875.</title>
        <authorList>
            <person name="Komaki H."/>
            <person name="Tamura T."/>
        </authorList>
    </citation>
    <scope>NUCLEOTIDE SEQUENCE</scope>
    <source>
        <strain evidence="2">NBRC 104875</strain>
    </source>
</reference>
<comment type="caution">
    <text evidence="2">The sequence shown here is derived from an EMBL/GenBank/DDBJ whole genome shotgun (WGS) entry which is preliminary data.</text>
</comment>
<keyword evidence="3" id="KW-1185">Reference proteome</keyword>
<dbReference type="EMBL" id="BONZ01000013">
    <property type="protein sequence ID" value="GIH13237.1"/>
    <property type="molecule type" value="Genomic_DNA"/>
</dbReference>
<feature type="transmembrane region" description="Helical" evidence="1">
    <location>
        <begin position="246"/>
        <end position="269"/>
    </location>
</feature>
<feature type="transmembrane region" description="Helical" evidence="1">
    <location>
        <begin position="204"/>
        <end position="226"/>
    </location>
</feature>
<feature type="transmembrane region" description="Helical" evidence="1">
    <location>
        <begin position="107"/>
        <end position="134"/>
    </location>
</feature>